<reference evidence="14 15" key="1">
    <citation type="journal article" date="2023" name="Sci. Data">
        <title>Genome assembly of the Korean intertidal mud-creeper Batillaria attramentaria.</title>
        <authorList>
            <person name="Patra A.K."/>
            <person name="Ho P.T."/>
            <person name="Jun S."/>
            <person name="Lee S.J."/>
            <person name="Kim Y."/>
            <person name="Won Y.J."/>
        </authorList>
    </citation>
    <scope>NUCLEOTIDE SEQUENCE [LARGE SCALE GENOMIC DNA]</scope>
    <source>
        <strain evidence="14">Wonlab-2016</strain>
    </source>
</reference>
<evidence type="ECO:0000256" key="12">
    <source>
        <dbReference type="SAM" id="MobiDB-lite"/>
    </source>
</evidence>
<dbReference type="Proteomes" id="UP001519460">
    <property type="component" value="Unassembled WGS sequence"/>
</dbReference>
<evidence type="ECO:0000259" key="13">
    <source>
        <dbReference type="PROSITE" id="PS50011"/>
    </source>
</evidence>
<feature type="region of interest" description="Disordered" evidence="12">
    <location>
        <begin position="86"/>
        <end position="196"/>
    </location>
</feature>
<feature type="region of interest" description="Disordered" evidence="12">
    <location>
        <begin position="1"/>
        <end position="56"/>
    </location>
</feature>
<proteinExistence type="inferred from homology"/>
<dbReference type="AlphaFoldDB" id="A0ABD0MC02"/>
<gene>
    <name evidence="14" type="ORF">BaRGS_00000319</name>
</gene>
<evidence type="ECO:0000256" key="6">
    <source>
        <dbReference type="ARBA" id="ARBA00022777"/>
    </source>
</evidence>
<evidence type="ECO:0000313" key="14">
    <source>
        <dbReference type="EMBL" id="KAK7508753.1"/>
    </source>
</evidence>
<organism evidence="14 15">
    <name type="scientific">Batillaria attramentaria</name>
    <dbReference type="NCBI Taxonomy" id="370345"/>
    <lineage>
        <taxon>Eukaryota</taxon>
        <taxon>Metazoa</taxon>
        <taxon>Spiralia</taxon>
        <taxon>Lophotrochozoa</taxon>
        <taxon>Mollusca</taxon>
        <taxon>Gastropoda</taxon>
        <taxon>Caenogastropoda</taxon>
        <taxon>Sorbeoconcha</taxon>
        <taxon>Cerithioidea</taxon>
        <taxon>Batillariidae</taxon>
        <taxon>Batillaria</taxon>
    </lineage>
</organism>
<dbReference type="EC" id="2.7.12.1" evidence="2"/>
<dbReference type="PROSITE" id="PS50011">
    <property type="entry name" value="PROTEIN_KINASE_DOM"/>
    <property type="match status" value="1"/>
</dbReference>
<dbReference type="InterPro" id="IPR050494">
    <property type="entry name" value="Ser_Thr_dual-spec_kinase"/>
</dbReference>
<evidence type="ECO:0000256" key="8">
    <source>
        <dbReference type="ARBA" id="ARBA00049003"/>
    </source>
</evidence>
<dbReference type="Gene3D" id="3.30.10.30">
    <property type="entry name" value="DYRK"/>
    <property type="match status" value="1"/>
</dbReference>
<dbReference type="PANTHER" id="PTHR24058:SF112">
    <property type="entry name" value="DUAL SPECIFICITY TYROSINE-PHOSPHORYLATION-REGULATED KINASE 3 HOMOLOG-RELATED"/>
    <property type="match status" value="1"/>
</dbReference>
<evidence type="ECO:0000313" key="15">
    <source>
        <dbReference type="Proteomes" id="UP001519460"/>
    </source>
</evidence>
<comment type="caution">
    <text evidence="14">The sequence shown here is derived from an EMBL/GenBank/DDBJ whole genome shotgun (WGS) entry which is preliminary data.</text>
</comment>
<feature type="binding site" evidence="11">
    <location>
        <position position="295"/>
    </location>
    <ligand>
        <name>ATP</name>
        <dbReference type="ChEBI" id="CHEBI:30616"/>
    </ligand>
</feature>
<evidence type="ECO:0000256" key="1">
    <source>
        <dbReference type="ARBA" id="ARBA00008867"/>
    </source>
</evidence>
<keyword evidence="7 11" id="KW-0067">ATP-binding</keyword>
<accession>A0ABD0MC02</accession>
<feature type="compositionally biased region" description="Polar residues" evidence="12">
    <location>
        <begin position="86"/>
        <end position="110"/>
    </location>
</feature>
<dbReference type="EMBL" id="JACVVK020000001">
    <property type="protein sequence ID" value="KAK7508753.1"/>
    <property type="molecule type" value="Genomic_DNA"/>
</dbReference>
<sequence length="610" mass="67488">MITLTVSYPQLHPPFSSGPRGTGRPHTATASRPPNMQRHSHHHNQHHAASQRKALDHKAAVNLQTQSGDTKKHSCQVEQLFENFDQSHSAVQPAQASTSAAGVGSPSTVGSVHGATADTASPRVSQARRRVSSKSEMSPKEKLLELSSSAPATSAGRRSVLRKTSSGKAPSFTIPTDSVQSMQTHRTSSGKVGASHRMSGEDALRLCPVKLTEWEKTEIVQFRTVYYLGQMTAKKAALAEGEKNNYFDDSDGFLICKPRDHLLYRYEVQETLGTGTFGQVVKALDHKNKNTVAVKIVKNERPFLRQAREEIRILETLRKIDLADTLNIVHMLDSFTFRGHVCIAFELLGVSLHQLLKRTRKQGFSLGRVQRLTRGILRCLEVLYKNRIVHCDLKPENILLRRNASGYSMGTGTGGGLSDCSIKIIDFGSSCYEQQQVYTYIQSRYYRAPEVILGLRYTCAIDMWSLACVMGELLVAEPLFAGEDEFDQLTRIMEVRGVPPRTLLDRCKSTDKYFNANGQPRYMTSGASKRRGPPMSVHLSSALKNCEDASFLDFMRRALTWDPAARLTPVDAMTHPWITRGGGMKTQKSDSAEVSAVGAFKPGGHKVGLV</sequence>
<name>A0ABD0MC02_9CAEN</name>
<comment type="catalytic activity">
    <reaction evidence="8">
        <text>L-seryl-[protein] + ATP = O-phospho-L-seryl-[protein] + ADP + H(+)</text>
        <dbReference type="Rhea" id="RHEA:17989"/>
        <dbReference type="Rhea" id="RHEA-COMP:9863"/>
        <dbReference type="Rhea" id="RHEA-COMP:11604"/>
        <dbReference type="ChEBI" id="CHEBI:15378"/>
        <dbReference type="ChEBI" id="CHEBI:29999"/>
        <dbReference type="ChEBI" id="CHEBI:30616"/>
        <dbReference type="ChEBI" id="CHEBI:83421"/>
        <dbReference type="ChEBI" id="CHEBI:456216"/>
        <dbReference type="EC" id="2.7.12.1"/>
    </reaction>
</comment>
<evidence type="ECO:0000256" key="10">
    <source>
        <dbReference type="ARBA" id="ARBA00051680"/>
    </source>
</evidence>
<dbReference type="PROSITE" id="PS00107">
    <property type="entry name" value="PROTEIN_KINASE_ATP"/>
    <property type="match status" value="1"/>
</dbReference>
<evidence type="ECO:0000256" key="4">
    <source>
        <dbReference type="ARBA" id="ARBA00022679"/>
    </source>
</evidence>
<protein>
    <recommendedName>
        <fullName evidence="2">dual-specificity kinase</fullName>
        <ecNumber evidence="2">2.7.12.1</ecNumber>
    </recommendedName>
</protein>
<dbReference type="PANTHER" id="PTHR24058">
    <property type="entry name" value="DUAL SPECIFICITY PROTEIN KINASE"/>
    <property type="match status" value="1"/>
</dbReference>
<evidence type="ECO:0000256" key="2">
    <source>
        <dbReference type="ARBA" id="ARBA00013203"/>
    </source>
</evidence>
<keyword evidence="3" id="KW-0723">Serine/threonine-protein kinase</keyword>
<dbReference type="Gene3D" id="3.30.200.20">
    <property type="entry name" value="Phosphorylase Kinase, domain 1"/>
    <property type="match status" value="1"/>
</dbReference>
<dbReference type="Pfam" id="PF00069">
    <property type="entry name" value="Pkinase"/>
    <property type="match status" value="1"/>
</dbReference>
<dbReference type="InterPro" id="IPR011009">
    <property type="entry name" value="Kinase-like_dom_sf"/>
</dbReference>
<feature type="compositionally biased region" description="Basic residues" evidence="12">
    <location>
        <begin position="38"/>
        <end position="50"/>
    </location>
</feature>
<dbReference type="InterPro" id="IPR000719">
    <property type="entry name" value="Prot_kinase_dom"/>
</dbReference>
<keyword evidence="4" id="KW-0808">Transferase</keyword>
<evidence type="ECO:0000256" key="3">
    <source>
        <dbReference type="ARBA" id="ARBA00022527"/>
    </source>
</evidence>
<feature type="domain" description="Protein kinase" evidence="13">
    <location>
        <begin position="266"/>
        <end position="578"/>
    </location>
</feature>
<dbReference type="GO" id="GO:0004712">
    <property type="term" value="F:protein serine/threonine/tyrosine kinase activity"/>
    <property type="evidence" value="ECO:0007669"/>
    <property type="project" value="UniProtKB-EC"/>
</dbReference>
<comment type="catalytic activity">
    <reaction evidence="9">
        <text>L-threonyl-[protein] + ATP = O-phospho-L-threonyl-[protein] + ADP + H(+)</text>
        <dbReference type="Rhea" id="RHEA:46608"/>
        <dbReference type="Rhea" id="RHEA-COMP:11060"/>
        <dbReference type="Rhea" id="RHEA-COMP:11605"/>
        <dbReference type="ChEBI" id="CHEBI:15378"/>
        <dbReference type="ChEBI" id="CHEBI:30013"/>
        <dbReference type="ChEBI" id="CHEBI:30616"/>
        <dbReference type="ChEBI" id="CHEBI:61977"/>
        <dbReference type="ChEBI" id="CHEBI:456216"/>
        <dbReference type="EC" id="2.7.12.1"/>
    </reaction>
</comment>
<keyword evidence="5 11" id="KW-0547">Nucleotide-binding</keyword>
<dbReference type="PROSITE" id="PS00108">
    <property type="entry name" value="PROTEIN_KINASE_ST"/>
    <property type="match status" value="1"/>
</dbReference>
<dbReference type="Gene3D" id="1.10.510.10">
    <property type="entry name" value="Transferase(Phosphotransferase) domain 1"/>
    <property type="match status" value="1"/>
</dbReference>
<dbReference type="SMART" id="SM00220">
    <property type="entry name" value="S_TKc"/>
    <property type="match status" value="1"/>
</dbReference>
<evidence type="ECO:0000256" key="7">
    <source>
        <dbReference type="ARBA" id="ARBA00022840"/>
    </source>
</evidence>
<dbReference type="InterPro" id="IPR008271">
    <property type="entry name" value="Ser/Thr_kinase_AS"/>
</dbReference>
<comment type="similarity">
    <text evidence="1">Belongs to the protein kinase superfamily. CMGC Ser/Thr protein kinase family. MNB/DYRK subfamily.</text>
</comment>
<dbReference type="SUPFAM" id="SSF56112">
    <property type="entry name" value="Protein kinase-like (PK-like)"/>
    <property type="match status" value="1"/>
</dbReference>
<evidence type="ECO:0000256" key="11">
    <source>
        <dbReference type="PROSITE-ProRule" id="PRU10141"/>
    </source>
</evidence>
<dbReference type="InterPro" id="IPR017441">
    <property type="entry name" value="Protein_kinase_ATP_BS"/>
</dbReference>
<keyword evidence="15" id="KW-1185">Reference proteome</keyword>
<evidence type="ECO:0000256" key="9">
    <source>
        <dbReference type="ARBA" id="ARBA00049308"/>
    </source>
</evidence>
<dbReference type="GO" id="GO:0005524">
    <property type="term" value="F:ATP binding"/>
    <property type="evidence" value="ECO:0007669"/>
    <property type="project" value="UniProtKB-UniRule"/>
</dbReference>
<evidence type="ECO:0000256" key="5">
    <source>
        <dbReference type="ARBA" id="ARBA00022741"/>
    </source>
</evidence>
<keyword evidence="6" id="KW-0418">Kinase</keyword>
<comment type="catalytic activity">
    <reaction evidence="10">
        <text>L-tyrosyl-[protein] + ATP = O-phospho-L-tyrosyl-[protein] + ADP + H(+)</text>
        <dbReference type="Rhea" id="RHEA:10596"/>
        <dbReference type="Rhea" id="RHEA-COMP:10136"/>
        <dbReference type="Rhea" id="RHEA-COMP:20101"/>
        <dbReference type="ChEBI" id="CHEBI:15378"/>
        <dbReference type="ChEBI" id="CHEBI:30616"/>
        <dbReference type="ChEBI" id="CHEBI:46858"/>
        <dbReference type="ChEBI" id="CHEBI:61978"/>
        <dbReference type="ChEBI" id="CHEBI:456216"/>
        <dbReference type="EC" id="2.7.12.1"/>
    </reaction>
</comment>
<feature type="compositionally biased region" description="Polar residues" evidence="12">
    <location>
        <begin position="162"/>
        <end position="190"/>
    </location>
</feature>
<dbReference type="InterPro" id="IPR042521">
    <property type="entry name" value="DYRK"/>
</dbReference>
<dbReference type="GO" id="GO:0004674">
    <property type="term" value="F:protein serine/threonine kinase activity"/>
    <property type="evidence" value="ECO:0007669"/>
    <property type="project" value="UniProtKB-KW"/>
</dbReference>